<dbReference type="Gene3D" id="1.10.10.60">
    <property type="entry name" value="Homeodomain-like"/>
    <property type="match status" value="1"/>
</dbReference>
<dbReference type="PRINTS" id="PR00032">
    <property type="entry name" value="HTHARAC"/>
</dbReference>
<organism evidence="6 7">
    <name type="scientific">Mangrovicoccus algicola</name>
    <dbReference type="NCBI Taxonomy" id="2771008"/>
    <lineage>
        <taxon>Bacteria</taxon>
        <taxon>Pseudomonadati</taxon>
        <taxon>Pseudomonadota</taxon>
        <taxon>Alphaproteobacteria</taxon>
        <taxon>Rhodobacterales</taxon>
        <taxon>Paracoccaceae</taxon>
        <taxon>Mangrovicoccus</taxon>
    </lineage>
</organism>
<keyword evidence="3" id="KW-0804">Transcription</keyword>
<name>A0A8J6Z0Y7_9RHOB</name>
<keyword evidence="1" id="KW-0805">Transcription regulation</keyword>
<dbReference type="PROSITE" id="PS01124">
    <property type="entry name" value="HTH_ARAC_FAMILY_2"/>
    <property type="match status" value="1"/>
</dbReference>
<evidence type="ECO:0000313" key="7">
    <source>
        <dbReference type="Proteomes" id="UP000609121"/>
    </source>
</evidence>
<dbReference type="InterPro" id="IPR009057">
    <property type="entry name" value="Homeodomain-like_sf"/>
</dbReference>
<dbReference type="Proteomes" id="UP000609121">
    <property type="component" value="Unassembled WGS sequence"/>
</dbReference>
<dbReference type="PANTHER" id="PTHR47894:SF1">
    <property type="entry name" value="HTH-TYPE TRANSCRIPTIONAL REGULATOR VQSM"/>
    <property type="match status" value="1"/>
</dbReference>
<dbReference type="InterPro" id="IPR020449">
    <property type="entry name" value="Tscrpt_reg_AraC-type_HTH"/>
</dbReference>
<feature type="compositionally biased region" description="Basic and acidic residues" evidence="4">
    <location>
        <begin position="1"/>
        <end position="11"/>
    </location>
</feature>
<dbReference type="SMART" id="SM00342">
    <property type="entry name" value="HTH_ARAC"/>
    <property type="match status" value="1"/>
</dbReference>
<evidence type="ECO:0000256" key="1">
    <source>
        <dbReference type="ARBA" id="ARBA00023015"/>
    </source>
</evidence>
<dbReference type="GO" id="GO:0000976">
    <property type="term" value="F:transcription cis-regulatory region binding"/>
    <property type="evidence" value="ECO:0007669"/>
    <property type="project" value="TreeGrafter"/>
</dbReference>
<sequence>MSRAGPERGGRPESGPGPEGDFTVPADWVRDALPLTGPRPGAAALAAAGLTRTDLDPAEAVIGQRREAAFFQALDEQMPGSCHAAALGLRMPGSTSTIVSYVLHGSRSMSAAMEAAARLLRLTRPGLRLAFGQSPGGGHWRAESLDPWVFQLPGYQEFIVSAVIAEFRGATGRPVRPAAVLLGTASRGHEARLAELWGCKVAIAGADRLELHYDAATLALPLEEHDPDLLRHLERYGRMLLEESPRAEEGLRHRVERAVLSRLSGGAPSLAATAQDLGLSTRTLTRRLQEQGLGYRELVEEVRRRKALLMLADRGLSLAEIAFLLGYAEQSSFSTAFRRWTGRSPGAFRAALPHDAGSRRFGA</sequence>
<dbReference type="SUPFAM" id="SSF46689">
    <property type="entry name" value="Homeodomain-like"/>
    <property type="match status" value="1"/>
</dbReference>
<dbReference type="EMBL" id="JACVXA010000047">
    <property type="protein sequence ID" value="MBE3639471.1"/>
    <property type="molecule type" value="Genomic_DNA"/>
</dbReference>
<evidence type="ECO:0000313" key="6">
    <source>
        <dbReference type="EMBL" id="MBE3639471.1"/>
    </source>
</evidence>
<proteinExistence type="predicted"/>
<accession>A0A8J6Z0Y7</accession>
<evidence type="ECO:0000256" key="2">
    <source>
        <dbReference type="ARBA" id="ARBA00023125"/>
    </source>
</evidence>
<protein>
    <submittedName>
        <fullName evidence="6">Helix-turn-helix domain-containing protein</fullName>
    </submittedName>
</protein>
<evidence type="ECO:0000256" key="4">
    <source>
        <dbReference type="SAM" id="MobiDB-lite"/>
    </source>
</evidence>
<dbReference type="InterPro" id="IPR018060">
    <property type="entry name" value="HTH_AraC"/>
</dbReference>
<gene>
    <name evidence="6" type="ORF">ICN82_14815</name>
</gene>
<evidence type="ECO:0000259" key="5">
    <source>
        <dbReference type="PROSITE" id="PS01124"/>
    </source>
</evidence>
<dbReference type="InterPro" id="IPR032687">
    <property type="entry name" value="AraC-type_N"/>
</dbReference>
<dbReference type="GO" id="GO:0003700">
    <property type="term" value="F:DNA-binding transcription factor activity"/>
    <property type="evidence" value="ECO:0007669"/>
    <property type="project" value="InterPro"/>
</dbReference>
<keyword evidence="2" id="KW-0238">DNA-binding</keyword>
<comment type="caution">
    <text evidence="6">The sequence shown here is derived from an EMBL/GenBank/DDBJ whole genome shotgun (WGS) entry which is preliminary data.</text>
</comment>
<feature type="region of interest" description="Disordered" evidence="4">
    <location>
        <begin position="1"/>
        <end position="25"/>
    </location>
</feature>
<reference evidence="6" key="1">
    <citation type="submission" date="2020-09" db="EMBL/GenBank/DDBJ databases">
        <title>A novel bacterium of genus Mangrovicoccus, isolated from South China Sea.</title>
        <authorList>
            <person name="Huang H."/>
            <person name="Mo K."/>
            <person name="Hu Y."/>
        </authorList>
    </citation>
    <scope>NUCLEOTIDE SEQUENCE</scope>
    <source>
        <strain evidence="6">HB182678</strain>
    </source>
</reference>
<dbReference type="GO" id="GO:0005829">
    <property type="term" value="C:cytosol"/>
    <property type="evidence" value="ECO:0007669"/>
    <property type="project" value="TreeGrafter"/>
</dbReference>
<dbReference type="Pfam" id="PF12625">
    <property type="entry name" value="Arabinose_bd"/>
    <property type="match status" value="1"/>
</dbReference>
<dbReference type="AlphaFoldDB" id="A0A8J6Z0Y7"/>
<evidence type="ECO:0000256" key="3">
    <source>
        <dbReference type="ARBA" id="ARBA00023163"/>
    </source>
</evidence>
<keyword evidence="7" id="KW-1185">Reference proteome</keyword>
<dbReference type="Pfam" id="PF12833">
    <property type="entry name" value="HTH_18"/>
    <property type="match status" value="1"/>
</dbReference>
<dbReference type="RefSeq" id="WP_193184181.1">
    <property type="nucleotide sequence ID" value="NZ_JACVXA010000047.1"/>
</dbReference>
<dbReference type="PANTHER" id="PTHR47894">
    <property type="entry name" value="HTH-TYPE TRANSCRIPTIONAL REGULATOR GADX"/>
    <property type="match status" value="1"/>
</dbReference>
<feature type="domain" description="HTH araC/xylS-type" evidence="5">
    <location>
        <begin position="253"/>
        <end position="351"/>
    </location>
</feature>